<dbReference type="Proteomes" id="UP000315400">
    <property type="component" value="Unassembled WGS sequence"/>
</dbReference>
<dbReference type="STRING" id="1260251.SPISAL_03575"/>
<reference evidence="1 2" key="1">
    <citation type="submission" date="2019-06" db="EMBL/GenBank/DDBJ databases">
        <title>Metagenome assembled Genome of Spiribacter salinus SL48-SHIP from the microbial mat of Salt Lake 48 (Novosibirsk region, Russia).</title>
        <authorList>
            <person name="Shipova A."/>
            <person name="Rozanov A.S."/>
            <person name="Bryanskaya A.V."/>
            <person name="Peltek S.E."/>
        </authorList>
    </citation>
    <scope>NUCLEOTIDE SEQUENCE [LARGE SCALE GENOMIC DNA]</scope>
    <source>
        <strain evidence="1">SL48-SHIP-2</strain>
    </source>
</reference>
<evidence type="ECO:0000313" key="1">
    <source>
        <dbReference type="EMBL" id="TQF00534.1"/>
    </source>
</evidence>
<name>A0A540VWQ6_9GAMM</name>
<gene>
    <name evidence="1" type="ORF">FKY71_02890</name>
</gene>
<accession>A0A540VWQ6</accession>
<evidence type="ECO:0000313" key="2">
    <source>
        <dbReference type="Proteomes" id="UP000315400"/>
    </source>
</evidence>
<dbReference type="EMBL" id="VIFK01000010">
    <property type="protein sequence ID" value="TQF00534.1"/>
    <property type="molecule type" value="Genomic_DNA"/>
</dbReference>
<dbReference type="AlphaFoldDB" id="A0A540VWQ6"/>
<sequence length="125" mass="13889">MQEQFLQTAETLSWDLETQIDRLDEFVRAYGAAGRMDAELSEIGLSVSQSFHREALCRAMLSFIERLGAAGAFSHFLHRQLQRMTAESNAALSPVPEHSSGVLSALVRRWLPSREARAGRQAVAS</sequence>
<proteinExistence type="predicted"/>
<comment type="caution">
    <text evidence="1">The sequence shown here is derived from an EMBL/GenBank/DDBJ whole genome shotgun (WGS) entry which is preliminary data.</text>
</comment>
<protein>
    <submittedName>
        <fullName evidence="1">Uncharacterized protein</fullName>
    </submittedName>
</protein>
<organism evidence="1 2">
    <name type="scientific">Spiribacter salinus</name>
    <dbReference type="NCBI Taxonomy" id="1335746"/>
    <lineage>
        <taxon>Bacteria</taxon>
        <taxon>Pseudomonadati</taxon>
        <taxon>Pseudomonadota</taxon>
        <taxon>Gammaproteobacteria</taxon>
        <taxon>Chromatiales</taxon>
        <taxon>Ectothiorhodospiraceae</taxon>
        <taxon>Spiribacter</taxon>
    </lineage>
</organism>